<dbReference type="AlphaFoldDB" id="A0A072TDX5"/>
<keyword evidence="4" id="KW-0378">Hydrolase</keyword>
<accession>A0A072TDX5</accession>
<feature type="domain" description="Rad50/SbcC-type AAA" evidence="2">
    <location>
        <begin position="17"/>
        <end position="98"/>
    </location>
</feature>
<dbReference type="GO" id="GO:0006302">
    <property type="term" value="P:double-strand break repair"/>
    <property type="evidence" value="ECO:0007669"/>
    <property type="project" value="InterPro"/>
</dbReference>
<evidence type="ECO:0000313" key="6">
    <source>
        <dbReference type="Proteomes" id="UP000002051"/>
    </source>
</evidence>
<proteinExistence type="predicted"/>
<dbReference type="Gene3D" id="3.40.50.300">
    <property type="entry name" value="P-loop containing nucleotide triphosphate hydrolases"/>
    <property type="match status" value="1"/>
</dbReference>
<dbReference type="PANTHER" id="PTHR43581">
    <property type="entry name" value="ATP/GTP PHOSPHATASE"/>
    <property type="match status" value="1"/>
</dbReference>
<name>A0A072TDX5_MEDTR</name>
<dbReference type="InterPro" id="IPR041685">
    <property type="entry name" value="AAA_GajA/Old/RecF-like"/>
</dbReference>
<reference evidence="4 6" key="1">
    <citation type="journal article" date="2011" name="Nature">
        <title>The Medicago genome provides insight into the evolution of rhizobial symbioses.</title>
        <authorList>
            <person name="Young N.D."/>
            <person name="Debelle F."/>
            <person name="Oldroyd G.E."/>
            <person name="Geurts R."/>
            <person name="Cannon S.B."/>
            <person name="Udvardi M.K."/>
            <person name="Benedito V.A."/>
            <person name="Mayer K.F."/>
            <person name="Gouzy J."/>
            <person name="Schoof H."/>
            <person name="Van de Peer Y."/>
            <person name="Proost S."/>
            <person name="Cook D.R."/>
            <person name="Meyers B.C."/>
            <person name="Spannagl M."/>
            <person name="Cheung F."/>
            <person name="De Mita S."/>
            <person name="Krishnakumar V."/>
            <person name="Gundlach H."/>
            <person name="Zhou S."/>
            <person name="Mudge J."/>
            <person name="Bharti A.K."/>
            <person name="Murray J.D."/>
            <person name="Naoumkina M.A."/>
            <person name="Rosen B."/>
            <person name="Silverstein K.A."/>
            <person name="Tang H."/>
            <person name="Rombauts S."/>
            <person name="Zhao P.X."/>
            <person name="Zhou P."/>
            <person name="Barbe V."/>
            <person name="Bardou P."/>
            <person name="Bechner M."/>
            <person name="Bellec A."/>
            <person name="Berger A."/>
            <person name="Berges H."/>
            <person name="Bidwell S."/>
            <person name="Bisseling T."/>
            <person name="Choisne N."/>
            <person name="Couloux A."/>
            <person name="Denny R."/>
            <person name="Deshpande S."/>
            <person name="Dai X."/>
            <person name="Doyle J.J."/>
            <person name="Dudez A.M."/>
            <person name="Farmer A.D."/>
            <person name="Fouteau S."/>
            <person name="Franken C."/>
            <person name="Gibelin C."/>
            <person name="Gish J."/>
            <person name="Goldstein S."/>
            <person name="Gonzalez A.J."/>
            <person name="Green P.J."/>
            <person name="Hallab A."/>
            <person name="Hartog M."/>
            <person name="Hua A."/>
            <person name="Humphray S.J."/>
            <person name="Jeong D.H."/>
            <person name="Jing Y."/>
            <person name="Jocker A."/>
            <person name="Kenton S.M."/>
            <person name="Kim D.J."/>
            <person name="Klee K."/>
            <person name="Lai H."/>
            <person name="Lang C."/>
            <person name="Lin S."/>
            <person name="Macmil S.L."/>
            <person name="Magdelenat G."/>
            <person name="Matthews L."/>
            <person name="McCorrison J."/>
            <person name="Monaghan E.L."/>
            <person name="Mun J.H."/>
            <person name="Najar F.Z."/>
            <person name="Nicholson C."/>
            <person name="Noirot C."/>
            <person name="O'Bleness M."/>
            <person name="Paule C.R."/>
            <person name="Poulain J."/>
            <person name="Prion F."/>
            <person name="Qin B."/>
            <person name="Qu C."/>
            <person name="Retzel E.F."/>
            <person name="Riddle C."/>
            <person name="Sallet E."/>
            <person name="Samain S."/>
            <person name="Samson N."/>
            <person name="Sanders I."/>
            <person name="Saurat O."/>
            <person name="Scarpelli C."/>
            <person name="Schiex T."/>
            <person name="Segurens B."/>
            <person name="Severin A.J."/>
            <person name="Sherrier D.J."/>
            <person name="Shi R."/>
            <person name="Sims S."/>
            <person name="Singer S.R."/>
            <person name="Sinharoy S."/>
            <person name="Sterck L."/>
            <person name="Viollet A."/>
            <person name="Wang B.B."/>
            <person name="Wang K."/>
            <person name="Wang M."/>
            <person name="Wang X."/>
            <person name="Warfsmann J."/>
            <person name="Weissenbach J."/>
            <person name="White D.D."/>
            <person name="White J.D."/>
            <person name="Wiley G.B."/>
            <person name="Wincker P."/>
            <person name="Xing Y."/>
            <person name="Yang L."/>
            <person name="Yao Z."/>
            <person name="Ying F."/>
            <person name="Zhai J."/>
            <person name="Zhou L."/>
            <person name="Zuber A."/>
            <person name="Denarie J."/>
            <person name="Dixon R.A."/>
            <person name="May G.D."/>
            <person name="Schwartz D.C."/>
            <person name="Rogers J."/>
            <person name="Quetier F."/>
            <person name="Town C.D."/>
            <person name="Roe B.A."/>
        </authorList>
    </citation>
    <scope>NUCLEOTIDE SEQUENCE [LARGE SCALE GENOMIC DNA]</scope>
    <source>
        <strain evidence="4">A17</strain>
        <strain evidence="5 6">cv. Jemalong A17</strain>
    </source>
</reference>
<dbReference type="Pfam" id="PF20469">
    <property type="entry name" value="OLD-like_TOPRIM"/>
    <property type="match status" value="1"/>
</dbReference>
<feature type="non-terminal residue" evidence="4">
    <location>
        <position position="1"/>
    </location>
</feature>
<dbReference type="InterPro" id="IPR027417">
    <property type="entry name" value="P-loop_NTPase"/>
</dbReference>
<dbReference type="CDD" id="cd00267">
    <property type="entry name" value="ABC_ATPase"/>
    <property type="match status" value="1"/>
</dbReference>
<keyword evidence="6" id="KW-1185">Reference proteome</keyword>
<dbReference type="SUPFAM" id="SSF52540">
    <property type="entry name" value="P-loop containing nucleoside triphosphate hydrolases"/>
    <property type="match status" value="1"/>
</dbReference>
<dbReference type="InterPro" id="IPR051396">
    <property type="entry name" value="Bact_Antivir_Def_Nuclease"/>
</dbReference>
<dbReference type="EnsemblPlants" id="KEH15406">
    <property type="protein sequence ID" value="KEH15406"/>
    <property type="gene ID" value="MTR_1144s0010"/>
</dbReference>
<reference evidence="4 6" key="2">
    <citation type="journal article" date="2014" name="BMC Genomics">
        <title>An improved genome release (version Mt4.0) for the model legume Medicago truncatula.</title>
        <authorList>
            <person name="Tang H."/>
            <person name="Krishnakumar V."/>
            <person name="Bidwell S."/>
            <person name="Rosen B."/>
            <person name="Chan A."/>
            <person name="Zhou S."/>
            <person name="Gentzbittel L."/>
            <person name="Childs K.L."/>
            <person name="Yandell M."/>
            <person name="Gundlach H."/>
            <person name="Mayer K.F."/>
            <person name="Schwartz D.C."/>
            <person name="Town C.D."/>
        </authorList>
    </citation>
    <scope>GENOME REANNOTATION</scope>
    <source>
        <strain evidence="4">A17</strain>
        <strain evidence="5 6">cv. Jemalong A17</strain>
    </source>
</reference>
<evidence type="ECO:0000313" key="4">
    <source>
        <dbReference type="EMBL" id="KEH15406.1"/>
    </source>
</evidence>
<evidence type="ECO:0000259" key="1">
    <source>
        <dbReference type="Pfam" id="PF13175"/>
    </source>
</evidence>
<sequence>AIGRALRGGGVTVYIAEIRIENFRLFGANNKALVLPLSPGLTALVGENDAGKTAVIDALRLVVGTRDQDVLRVDPLDFHQPTPGGPSADEIIIRLTFRGLTTADRGAFAEFLTYETVAGATNTVLIVTWVAKRNTKEGSSRRVLPPEWRTGAKGDGPLLDLGARSLLTATYLRPLRDAERAMSSGRGSRLSQILQHTTEIRDTGNPFDKLADPPPDPTTLSVLGLGDYATHLLAESEGIKQARKRLNDEYLKPLSFANDMLNARIGVAGAQEDSLRLRQLLEKLELVLTASSDAESAHSRGLGSNNLLFMACELLLLATESDGFPLLLIEEPEAHLHPQRQLQLMSFLQAQAKKTRADGQRIQIIVTTHSANLASDLQLDKLVLIEGGRAFPLSQGKTKLSGSDYRFLERFLDVTKANLFFARAVMIVEGDAENILLPVIARLLDRDFHHHGVSVVNVGGVGLGRYARIFMREDVEKDGVINIPVACLTDMDVMPNNAPWIVGKLEDGQLIPPRPPSKRQWRIKDDFPGEHLEQRRAERREKASGQKVETFVANEWTLEFDLAFHGLGKHVYRAGTLALANDRLSAGTAEQAVILAAADAAYQALIDAGHDPSTLASHVYALFEADGASKAIGAQYLAELLEKEAAYNNLDAHSLRALLPPYIVAAIEHVTGPFAPPLAGGAAGEPGAVVMARAPGA</sequence>
<evidence type="ECO:0000259" key="2">
    <source>
        <dbReference type="Pfam" id="PF13476"/>
    </source>
</evidence>
<keyword evidence="4" id="KW-0255">Endonuclease</keyword>
<dbReference type="InterPro" id="IPR038729">
    <property type="entry name" value="Rad50/SbcC_AAA"/>
</dbReference>
<feature type="domain" description="OLD protein-like TOPRIM" evidence="3">
    <location>
        <begin position="420"/>
        <end position="492"/>
    </location>
</feature>
<evidence type="ECO:0000259" key="3">
    <source>
        <dbReference type="Pfam" id="PF20469"/>
    </source>
</evidence>
<keyword evidence="4" id="KW-0540">Nuclease</keyword>
<gene>
    <name evidence="4" type="ORF">MTR_1144s0010</name>
</gene>
<dbReference type="EMBL" id="KL403868">
    <property type="protein sequence ID" value="KEH15406.1"/>
    <property type="molecule type" value="Genomic_DNA"/>
</dbReference>
<dbReference type="GO" id="GO:0004519">
    <property type="term" value="F:endonuclease activity"/>
    <property type="evidence" value="ECO:0007669"/>
    <property type="project" value="UniProtKB-KW"/>
</dbReference>
<evidence type="ECO:0000313" key="5">
    <source>
        <dbReference type="EnsemblPlants" id="KEH15406"/>
    </source>
</evidence>
<feature type="domain" description="Endonuclease GajA/Old nuclease/RecF-like AAA" evidence="1">
    <location>
        <begin position="281"/>
        <end position="374"/>
    </location>
</feature>
<dbReference type="CDD" id="cd01026">
    <property type="entry name" value="TOPRIM_OLD"/>
    <property type="match status" value="1"/>
</dbReference>
<protein>
    <submittedName>
        <fullName evidence="4">ATP-dependent OLD family endonuclease</fullName>
    </submittedName>
</protein>
<dbReference type="PANTHER" id="PTHR43581:SF4">
    <property type="entry name" value="ATP_GTP PHOSPHATASE"/>
    <property type="match status" value="1"/>
</dbReference>
<dbReference type="InterPro" id="IPR034139">
    <property type="entry name" value="TOPRIM_OLD"/>
</dbReference>
<dbReference type="HOGENOM" id="CLU_021240_1_0_1"/>
<dbReference type="GO" id="GO:0016887">
    <property type="term" value="F:ATP hydrolysis activity"/>
    <property type="evidence" value="ECO:0007669"/>
    <property type="project" value="InterPro"/>
</dbReference>
<dbReference type="Proteomes" id="UP000002051">
    <property type="component" value="Unassembled WGS sequence"/>
</dbReference>
<reference evidence="5" key="3">
    <citation type="submission" date="2015-06" db="UniProtKB">
        <authorList>
            <consortium name="EnsemblPlants"/>
        </authorList>
    </citation>
    <scope>IDENTIFICATION</scope>
    <source>
        <strain evidence="5">cv. Jemalong A17</strain>
    </source>
</reference>
<dbReference type="Pfam" id="PF13175">
    <property type="entry name" value="AAA_15"/>
    <property type="match status" value="1"/>
</dbReference>
<organism evidence="4 6">
    <name type="scientific">Medicago truncatula</name>
    <name type="common">Barrel medic</name>
    <name type="synonym">Medicago tribuloides</name>
    <dbReference type="NCBI Taxonomy" id="3880"/>
    <lineage>
        <taxon>Eukaryota</taxon>
        <taxon>Viridiplantae</taxon>
        <taxon>Streptophyta</taxon>
        <taxon>Embryophyta</taxon>
        <taxon>Tracheophyta</taxon>
        <taxon>Spermatophyta</taxon>
        <taxon>Magnoliopsida</taxon>
        <taxon>eudicotyledons</taxon>
        <taxon>Gunneridae</taxon>
        <taxon>Pentapetalae</taxon>
        <taxon>rosids</taxon>
        <taxon>fabids</taxon>
        <taxon>Fabales</taxon>
        <taxon>Fabaceae</taxon>
        <taxon>Papilionoideae</taxon>
        <taxon>50 kb inversion clade</taxon>
        <taxon>NPAAA clade</taxon>
        <taxon>Hologalegina</taxon>
        <taxon>IRL clade</taxon>
        <taxon>Trifolieae</taxon>
        <taxon>Medicago</taxon>
    </lineage>
</organism>
<dbReference type="Pfam" id="PF13476">
    <property type="entry name" value="AAA_23"/>
    <property type="match status" value="1"/>
</dbReference>